<keyword evidence="8" id="KW-1185">Reference proteome</keyword>
<dbReference type="Pfam" id="PF02485">
    <property type="entry name" value="Branch"/>
    <property type="match status" value="1"/>
</dbReference>
<keyword evidence="6" id="KW-0812">Transmembrane</keyword>
<organism evidence="7 8">
    <name type="scientific">Senna tora</name>
    <dbReference type="NCBI Taxonomy" id="362788"/>
    <lineage>
        <taxon>Eukaryota</taxon>
        <taxon>Viridiplantae</taxon>
        <taxon>Streptophyta</taxon>
        <taxon>Embryophyta</taxon>
        <taxon>Tracheophyta</taxon>
        <taxon>Spermatophyta</taxon>
        <taxon>Magnoliopsida</taxon>
        <taxon>eudicotyledons</taxon>
        <taxon>Gunneridae</taxon>
        <taxon>Pentapetalae</taxon>
        <taxon>rosids</taxon>
        <taxon>fabids</taxon>
        <taxon>Fabales</taxon>
        <taxon>Fabaceae</taxon>
        <taxon>Caesalpinioideae</taxon>
        <taxon>Cassia clade</taxon>
        <taxon>Senna</taxon>
    </lineage>
</organism>
<evidence type="ECO:0000313" key="8">
    <source>
        <dbReference type="Proteomes" id="UP000634136"/>
    </source>
</evidence>
<keyword evidence="6" id="KW-1133">Transmembrane helix</keyword>
<name>A0A834SLN6_9FABA</name>
<keyword evidence="2" id="KW-0328">Glycosyltransferase</keyword>
<evidence type="ECO:0000256" key="5">
    <source>
        <dbReference type="ARBA" id="ARBA00023180"/>
    </source>
</evidence>
<keyword evidence="5" id="KW-0325">Glycoprotein</keyword>
<dbReference type="Proteomes" id="UP000634136">
    <property type="component" value="Unassembled WGS sequence"/>
</dbReference>
<gene>
    <name evidence="7" type="ORF">G2W53_038824</name>
</gene>
<dbReference type="PANTHER" id="PTHR31042:SF150">
    <property type="entry name" value="OS06G0661900 PROTEIN"/>
    <property type="match status" value="1"/>
</dbReference>
<dbReference type="PANTHER" id="PTHR31042">
    <property type="entry name" value="CORE-2/I-BRANCHING BETA-1,6-N-ACETYLGLUCOSAMINYLTRANSFERASE FAMILY PROTEIN-RELATED"/>
    <property type="match status" value="1"/>
</dbReference>
<reference evidence="7" key="1">
    <citation type="submission" date="2020-09" db="EMBL/GenBank/DDBJ databases">
        <title>Genome-Enabled Discovery of Anthraquinone Biosynthesis in Senna tora.</title>
        <authorList>
            <person name="Kang S.-H."/>
            <person name="Pandey R.P."/>
            <person name="Lee C.-M."/>
            <person name="Sim J.-S."/>
            <person name="Jeong J.-T."/>
            <person name="Choi B.-S."/>
            <person name="Jung M."/>
            <person name="Ginzburg D."/>
            <person name="Zhao K."/>
            <person name="Won S.Y."/>
            <person name="Oh T.-J."/>
            <person name="Yu Y."/>
            <person name="Kim N.-H."/>
            <person name="Lee O.R."/>
            <person name="Lee T.-H."/>
            <person name="Bashyal P."/>
            <person name="Kim T.-S."/>
            <person name="Lee W.-H."/>
            <person name="Kawkins C."/>
            <person name="Kim C.-K."/>
            <person name="Kim J.S."/>
            <person name="Ahn B.O."/>
            <person name="Rhee S.Y."/>
            <person name="Sohng J.K."/>
        </authorList>
    </citation>
    <scope>NUCLEOTIDE SEQUENCE</scope>
    <source>
        <tissue evidence="7">Leaf</tissue>
    </source>
</reference>
<protein>
    <submittedName>
        <fullName evidence="7">Glycosyltransferase BC10-like</fullName>
    </submittedName>
</protein>
<keyword evidence="4 6" id="KW-0472">Membrane</keyword>
<sequence length="399" mass="46329">MKTSKVWHLGMGDMQILPVSRHRAPMKKLMWIIILVLFVFVFLMCAYIYPPQSGSACYVFSSRGCQVISEWLPPVPAREYTDAEIASQVVIKDILNAPFVLPKNPKVAFMFLTPGSLPFEKLWDKFFQVMISHLFGHEGKFSVYVHASKTKPVHVSRYFVNRDIRSEQVVWGKISMVDAERRILANALQDPDNQHFVLLSDSCVPLYSFDYIYNYLMYTNISFVDCFKDPGPHGNGRYSEHMLPEVEKKNFRKGAQWFSLKRQHAVIVMADGLYYSKFRDYCKPGLEGKNCIADEHYMPTFFNIVDPGGIANWSVTHVDWSERKWHPKSYRAHDVTYELLKNITSIDVSVHVTSDEKKEVQRWPCLWNGIQKPCYLFARKFTPETLDNLLLLFSNYSTP</sequence>
<keyword evidence="3 7" id="KW-0808">Transferase</keyword>
<dbReference type="GO" id="GO:0016020">
    <property type="term" value="C:membrane"/>
    <property type="evidence" value="ECO:0007669"/>
    <property type="project" value="UniProtKB-SubCell"/>
</dbReference>
<proteinExistence type="predicted"/>
<evidence type="ECO:0000256" key="3">
    <source>
        <dbReference type="ARBA" id="ARBA00022679"/>
    </source>
</evidence>
<evidence type="ECO:0000256" key="4">
    <source>
        <dbReference type="ARBA" id="ARBA00023136"/>
    </source>
</evidence>
<dbReference type="InterPro" id="IPR003406">
    <property type="entry name" value="Glyco_trans_14"/>
</dbReference>
<dbReference type="AlphaFoldDB" id="A0A834SLN6"/>
<dbReference type="EMBL" id="JAAIUW010000012">
    <property type="protein sequence ID" value="KAF7806663.1"/>
    <property type="molecule type" value="Genomic_DNA"/>
</dbReference>
<dbReference type="InterPro" id="IPR044174">
    <property type="entry name" value="BC10-like"/>
</dbReference>
<dbReference type="OrthoDB" id="191334at2759"/>
<evidence type="ECO:0000256" key="1">
    <source>
        <dbReference type="ARBA" id="ARBA00004606"/>
    </source>
</evidence>
<evidence type="ECO:0000256" key="6">
    <source>
        <dbReference type="SAM" id="Phobius"/>
    </source>
</evidence>
<comment type="caution">
    <text evidence="7">The sequence shown here is derived from an EMBL/GenBank/DDBJ whole genome shotgun (WGS) entry which is preliminary data.</text>
</comment>
<dbReference type="GO" id="GO:0016757">
    <property type="term" value="F:glycosyltransferase activity"/>
    <property type="evidence" value="ECO:0007669"/>
    <property type="project" value="UniProtKB-KW"/>
</dbReference>
<accession>A0A834SLN6</accession>
<feature type="transmembrane region" description="Helical" evidence="6">
    <location>
        <begin position="29"/>
        <end position="49"/>
    </location>
</feature>
<evidence type="ECO:0000256" key="2">
    <source>
        <dbReference type="ARBA" id="ARBA00022676"/>
    </source>
</evidence>
<comment type="subcellular location">
    <subcellularLocation>
        <location evidence="1">Membrane</location>
        <topology evidence="1">Single-pass type II membrane protein</topology>
    </subcellularLocation>
</comment>
<evidence type="ECO:0000313" key="7">
    <source>
        <dbReference type="EMBL" id="KAF7806663.1"/>
    </source>
</evidence>